<comment type="caution">
    <text evidence="1">The sequence shown here is derived from an EMBL/GenBank/DDBJ whole genome shotgun (WGS) entry which is preliminary data.</text>
</comment>
<dbReference type="EC" id="1.2.99.2" evidence="1"/>
<dbReference type="GO" id="GO:0016491">
    <property type="term" value="F:oxidoreductase activity"/>
    <property type="evidence" value="ECO:0007669"/>
    <property type="project" value="UniProtKB-KW"/>
</dbReference>
<dbReference type="EMBL" id="JRYO01000170">
    <property type="protein sequence ID" value="KHE91842.1"/>
    <property type="molecule type" value="Genomic_DNA"/>
</dbReference>
<dbReference type="Proteomes" id="UP000030652">
    <property type="component" value="Unassembled WGS sequence"/>
</dbReference>
<protein>
    <submittedName>
        <fullName evidence="1">CO dehydrogenase/acetyl-coA synthase beta subunit (AcsA)</fullName>
        <ecNumber evidence="1">1.2.99.2</ecNumber>
    </submittedName>
</protein>
<evidence type="ECO:0000313" key="2">
    <source>
        <dbReference type="Proteomes" id="UP000030652"/>
    </source>
</evidence>
<dbReference type="AlphaFoldDB" id="A0A0B0EFG4"/>
<organism evidence="1 2">
    <name type="scientific">Candidatus Scalindua brodae</name>
    <dbReference type="NCBI Taxonomy" id="237368"/>
    <lineage>
        <taxon>Bacteria</taxon>
        <taxon>Pseudomonadati</taxon>
        <taxon>Planctomycetota</taxon>
        <taxon>Candidatus Brocadiia</taxon>
        <taxon>Candidatus Brocadiales</taxon>
        <taxon>Candidatus Scalinduaceae</taxon>
        <taxon>Candidatus Scalindua</taxon>
    </lineage>
</organism>
<reference evidence="1 2" key="1">
    <citation type="submission" date="2014-10" db="EMBL/GenBank/DDBJ databases">
        <title>Draft genome of anammox bacterium scalindua brodae, obtained using differential coverage binning of sequence data from two enrichment reactors.</title>
        <authorList>
            <person name="Speth D.R."/>
            <person name="Russ L."/>
            <person name="Kartal B."/>
            <person name="Op den Camp H.J."/>
            <person name="Dutilh B.E."/>
            <person name="Jetten M.S."/>
        </authorList>
    </citation>
    <scope>NUCLEOTIDE SEQUENCE [LARGE SCALE GENOMIC DNA]</scope>
    <source>
        <strain evidence="1">RU1</strain>
    </source>
</reference>
<dbReference type="InterPro" id="IPR011254">
    <property type="entry name" value="Prismane-like_sf"/>
</dbReference>
<sequence length="50" mass="5832">MKKEKRNFEGADRESLELLKKMEEHGIESSYDRYDAQQPQCGYGKMGLCC</sequence>
<name>A0A0B0EFG4_9BACT</name>
<feature type="non-terminal residue" evidence="1">
    <location>
        <position position="50"/>
    </location>
</feature>
<proteinExistence type="predicted"/>
<accession>A0A0B0EFG4</accession>
<evidence type="ECO:0000313" key="1">
    <source>
        <dbReference type="EMBL" id="KHE91842.1"/>
    </source>
</evidence>
<gene>
    <name evidence="1" type="primary">acsA_3</name>
    <name evidence="1" type="synonym">cdh</name>
    <name evidence="1" type="ORF">SCABRO_02398</name>
</gene>
<dbReference type="SUPFAM" id="SSF56821">
    <property type="entry name" value="Prismane protein-like"/>
    <property type="match status" value="1"/>
</dbReference>
<keyword evidence="1" id="KW-0560">Oxidoreductase</keyword>